<dbReference type="InterPro" id="IPR050956">
    <property type="entry name" value="2C_system_His_kinase"/>
</dbReference>
<sequence length="620" mass="72405">MFKIHKQKFIKIYKQQKKIKKANNSFEFVNLKKNDKVKYLSDNNLIKQQKNKTLENQGNYIINNMPSTLQFYYILLKILPEGILLLGNKIFHIQFLNKNIQEILQIDSKFLVEKLLSLKNSEFKEYGNDKKDDSTSTNSTLKGQTIYVNQCKNLKSLYEKIIKLTNYQLKKNFLQGIEEQSQKFIMYCNFNNKKNQNEDDIKNLEITCVPTIIDNQSSVLFVIKDISNIKKLNYLQILNENKSKMLSQVAHEFRTPLNCIISLIEIAEEQNTYLHQFLKPALISAQQLNFMVNDILDFTQIKANKFSLNYQIFDFLDLIKQIILLLNIEARKKQIELLYQYDPQLPTFIHSDQNRIRQVLINLIGNALKFTKQGSITIIVKKKLVNKILVQVKDTGIGIQEKDQQKLFYAFGKINGEEENLLNPKGVGLGLMISHMLAKILGGEEGLHVESEYGKGSCFQFMVMNQIEKQQEVDKIIQNNKFTFQRNKYRAQNILIIDDNQFNILVLKARIQNITKAQIQTALSGKDAMKIVKQKYEKLDQYFQLIFLDLSMPDIDGYQTFNLLKQFYNEKKLFQYVNVVACSGYQDCKEQNKAMKVGMTDYLTKPIDKVKLQQILSKYL</sequence>
<dbReference type="InterPro" id="IPR011006">
    <property type="entry name" value="CheY-like_superfamily"/>
</dbReference>
<dbReference type="GeneID" id="14905804"/>
<dbReference type="SMART" id="SM00387">
    <property type="entry name" value="HATPase_c"/>
    <property type="match status" value="1"/>
</dbReference>
<dbReference type="PRINTS" id="PR00344">
    <property type="entry name" value="BCTRLSENSOR"/>
</dbReference>
<feature type="modified residue" description="4-aspartylphosphate" evidence="2">
    <location>
        <position position="549"/>
    </location>
</feature>
<dbReference type="InterPro" id="IPR004358">
    <property type="entry name" value="Sig_transdc_His_kin-like_C"/>
</dbReference>
<dbReference type="PANTHER" id="PTHR43719:SF28">
    <property type="entry name" value="PEROXIDE STRESS-ACTIVATED HISTIDINE KINASE MAK1-RELATED"/>
    <property type="match status" value="1"/>
</dbReference>
<dbReference type="SUPFAM" id="SSF47384">
    <property type="entry name" value="Homodimeric domain of signal transducing histidine kinase"/>
    <property type="match status" value="1"/>
</dbReference>
<keyword evidence="1 2" id="KW-0597">Phosphoprotein</keyword>
<dbReference type="InterPro" id="IPR036097">
    <property type="entry name" value="HisK_dim/P_sf"/>
</dbReference>
<accession>G0QYK6</accession>
<dbReference type="PROSITE" id="PS50110">
    <property type="entry name" value="RESPONSE_REGULATORY"/>
    <property type="match status" value="1"/>
</dbReference>
<evidence type="ECO:0000259" key="4">
    <source>
        <dbReference type="PROSITE" id="PS50110"/>
    </source>
</evidence>
<dbReference type="STRING" id="857967.G0QYK6"/>
<dbReference type="SUPFAM" id="SSF52172">
    <property type="entry name" value="CheY-like"/>
    <property type="match status" value="1"/>
</dbReference>
<dbReference type="Gene3D" id="1.10.287.130">
    <property type="match status" value="1"/>
</dbReference>
<evidence type="ECO:0000256" key="2">
    <source>
        <dbReference type="PROSITE-ProRule" id="PRU00169"/>
    </source>
</evidence>
<reference evidence="5 6" key="1">
    <citation type="submission" date="2011-07" db="EMBL/GenBank/DDBJ databases">
        <authorList>
            <person name="Coyne R."/>
            <person name="Brami D."/>
            <person name="Johnson J."/>
            <person name="Hostetler J."/>
            <person name="Hannick L."/>
            <person name="Clark T."/>
            <person name="Cassidy-Hanley D."/>
            <person name="Inman J."/>
        </authorList>
    </citation>
    <scope>NUCLEOTIDE SEQUENCE [LARGE SCALE GENOMIC DNA]</scope>
    <source>
        <strain evidence="5 6">G5</strain>
    </source>
</reference>
<dbReference type="CDD" id="cd00082">
    <property type="entry name" value="HisKA"/>
    <property type="match status" value="1"/>
</dbReference>
<evidence type="ECO:0000256" key="1">
    <source>
        <dbReference type="ARBA" id="ARBA00022553"/>
    </source>
</evidence>
<dbReference type="PROSITE" id="PS50109">
    <property type="entry name" value="HIS_KIN"/>
    <property type="match status" value="1"/>
</dbReference>
<dbReference type="Gene3D" id="3.40.50.2300">
    <property type="match status" value="1"/>
</dbReference>
<dbReference type="InterPro" id="IPR005467">
    <property type="entry name" value="His_kinase_dom"/>
</dbReference>
<name>G0QYK6_ICHMU</name>
<dbReference type="InterPro" id="IPR003594">
    <property type="entry name" value="HATPase_dom"/>
</dbReference>
<dbReference type="RefSeq" id="XP_004030933.1">
    <property type="nucleotide sequence ID" value="XM_004030885.1"/>
</dbReference>
<dbReference type="EC" id="2.7.13.3" evidence="5"/>
<dbReference type="SMART" id="SM00448">
    <property type="entry name" value="REC"/>
    <property type="match status" value="1"/>
</dbReference>
<dbReference type="InterPro" id="IPR003661">
    <property type="entry name" value="HisK_dim/P_dom"/>
</dbReference>
<dbReference type="SUPFAM" id="SSF55874">
    <property type="entry name" value="ATPase domain of HSP90 chaperone/DNA topoisomerase II/histidine kinase"/>
    <property type="match status" value="1"/>
</dbReference>
<dbReference type="eggNOG" id="KOG0519">
    <property type="taxonomic scope" value="Eukaryota"/>
</dbReference>
<dbReference type="Pfam" id="PF02518">
    <property type="entry name" value="HATPase_c"/>
    <property type="match status" value="1"/>
</dbReference>
<dbReference type="InParanoid" id="G0QYK6"/>
<evidence type="ECO:0000259" key="3">
    <source>
        <dbReference type="PROSITE" id="PS50109"/>
    </source>
</evidence>
<dbReference type="GO" id="GO:0000155">
    <property type="term" value="F:phosphorelay sensor kinase activity"/>
    <property type="evidence" value="ECO:0007669"/>
    <property type="project" value="InterPro"/>
</dbReference>
<proteinExistence type="predicted"/>
<dbReference type="EMBL" id="GL984116">
    <property type="protein sequence ID" value="EGR29697.1"/>
    <property type="molecule type" value="Genomic_DNA"/>
</dbReference>
<organism evidence="5 6">
    <name type="scientific">Ichthyophthirius multifiliis</name>
    <name type="common">White spot disease agent</name>
    <name type="synonym">Ich</name>
    <dbReference type="NCBI Taxonomy" id="5932"/>
    <lineage>
        <taxon>Eukaryota</taxon>
        <taxon>Sar</taxon>
        <taxon>Alveolata</taxon>
        <taxon>Ciliophora</taxon>
        <taxon>Intramacronucleata</taxon>
        <taxon>Oligohymenophorea</taxon>
        <taxon>Hymenostomatida</taxon>
        <taxon>Ophryoglenina</taxon>
        <taxon>Ichthyophthirius</taxon>
    </lineage>
</organism>
<feature type="domain" description="Response regulatory" evidence="4">
    <location>
        <begin position="493"/>
        <end position="620"/>
    </location>
</feature>
<dbReference type="InterPro" id="IPR036890">
    <property type="entry name" value="HATPase_C_sf"/>
</dbReference>
<dbReference type="Gene3D" id="3.30.565.10">
    <property type="entry name" value="Histidine kinase-like ATPase, C-terminal domain"/>
    <property type="match status" value="1"/>
</dbReference>
<dbReference type="InterPro" id="IPR001789">
    <property type="entry name" value="Sig_transdc_resp-reg_receiver"/>
</dbReference>
<gene>
    <name evidence="5" type="ORF">IMG5_150400</name>
</gene>
<dbReference type="OMA" id="WSRNEME"/>
<dbReference type="AlphaFoldDB" id="G0QYK6"/>
<dbReference type="OrthoDB" id="297207at2759"/>
<dbReference type="Proteomes" id="UP000008983">
    <property type="component" value="Unassembled WGS sequence"/>
</dbReference>
<keyword evidence="5" id="KW-0808">Transferase</keyword>
<dbReference type="PANTHER" id="PTHR43719">
    <property type="entry name" value="TWO-COMPONENT HISTIDINE KINASE"/>
    <property type="match status" value="1"/>
</dbReference>
<evidence type="ECO:0000313" key="6">
    <source>
        <dbReference type="Proteomes" id="UP000008983"/>
    </source>
</evidence>
<protein>
    <submittedName>
        <fullName evidence="5">Phospholipid-translocating p-type flippase family protein, putative</fullName>
        <ecNumber evidence="5">2.7.13.3</ecNumber>
    </submittedName>
</protein>
<feature type="domain" description="Histidine kinase" evidence="3">
    <location>
        <begin position="248"/>
        <end position="467"/>
    </location>
</feature>
<dbReference type="Pfam" id="PF00072">
    <property type="entry name" value="Response_reg"/>
    <property type="match status" value="1"/>
</dbReference>
<dbReference type="SMART" id="SM00388">
    <property type="entry name" value="HisKA"/>
    <property type="match status" value="1"/>
</dbReference>
<dbReference type="CDD" id="cd17546">
    <property type="entry name" value="REC_hyHK_CKI1_RcsC-like"/>
    <property type="match status" value="1"/>
</dbReference>
<dbReference type="Pfam" id="PF00512">
    <property type="entry name" value="HisKA"/>
    <property type="match status" value="1"/>
</dbReference>
<evidence type="ECO:0000313" key="5">
    <source>
        <dbReference type="EMBL" id="EGR29697.1"/>
    </source>
</evidence>
<keyword evidence="6" id="KW-1185">Reference proteome</keyword>